<evidence type="ECO:0000256" key="6">
    <source>
        <dbReference type="ARBA" id="ARBA00023118"/>
    </source>
</evidence>
<dbReference type="GO" id="GO:0003676">
    <property type="term" value="F:nucleic acid binding"/>
    <property type="evidence" value="ECO:0007669"/>
    <property type="project" value="InterPro"/>
</dbReference>
<evidence type="ECO:0000313" key="9">
    <source>
        <dbReference type="Proteomes" id="UP000005868"/>
    </source>
</evidence>
<evidence type="ECO:0000256" key="3">
    <source>
        <dbReference type="ARBA" id="ARBA00022759"/>
    </source>
</evidence>
<dbReference type="PANTHER" id="PTHR43219:SF2">
    <property type="entry name" value="CRISPR-ASSOCIATED ENDONUCLEASE CAS1"/>
    <property type="match status" value="1"/>
</dbReference>
<dbReference type="STRING" id="580340.Tlie_0241"/>
<name>G7V6F3_THELD</name>
<gene>
    <name evidence="8" type="ordered locus">Tlie_0241</name>
</gene>
<evidence type="ECO:0000256" key="7">
    <source>
        <dbReference type="ARBA" id="ARBA00023211"/>
    </source>
</evidence>
<dbReference type="KEGG" id="tli:Tlie_0241"/>
<evidence type="ECO:0000313" key="8">
    <source>
        <dbReference type="EMBL" id="AER65982.1"/>
    </source>
</evidence>
<dbReference type="Pfam" id="PF01867">
    <property type="entry name" value="Cas_Cas1"/>
    <property type="match status" value="1"/>
</dbReference>
<evidence type="ECO:0000256" key="4">
    <source>
        <dbReference type="ARBA" id="ARBA00022801"/>
    </source>
</evidence>
<dbReference type="GO" id="GO:0046872">
    <property type="term" value="F:metal ion binding"/>
    <property type="evidence" value="ECO:0007669"/>
    <property type="project" value="UniProtKB-KW"/>
</dbReference>
<keyword evidence="5" id="KW-0460">Magnesium</keyword>
<keyword evidence="7" id="KW-0464">Manganese</keyword>
<evidence type="ECO:0000256" key="5">
    <source>
        <dbReference type="ARBA" id="ARBA00022842"/>
    </source>
</evidence>
<keyword evidence="4" id="KW-0378">Hydrolase</keyword>
<dbReference type="GO" id="GO:0004520">
    <property type="term" value="F:DNA endonuclease activity"/>
    <property type="evidence" value="ECO:0007669"/>
    <property type="project" value="InterPro"/>
</dbReference>
<dbReference type="HOGENOM" id="CLU_1128625_0_0_0"/>
<dbReference type="InterPro" id="IPR019858">
    <property type="entry name" value="CRISPR-assoc_Cas1_HMARI/TNEAP"/>
</dbReference>
<reference evidence="9" key="1">
    <citation type="submission" date="2011-10" db="EMBL/GenBank/DDBJ databases">
        <title>The complete genome of chromosome of Thermovirga lienii DSM 17291.</title>
        <authorList>
            <consortium name="US DOE Joint Genome Institute (JGI-PGF)"/>
            <person name="Lucas S."/>
            <person name="Copeland A."/>
            <person name="Lapidus A."/>
            <person name="Glavina del Rio T."/>
            <person name="Dalin E."/>
            <person name="Tice H."/>
            <person name="Bruce D."/>
            <person name="Goodwin L."/>
            <person name="Pitluck S."/>
            <person name="Peters L."/>
            <person name="Mikhailova N."/>
            <person name="Saunders E."/>
            <person name="Kyrpides N."/>
            <person name="Mavromatis K."/>
            <person name="Ivanova N."/>
            <person name="Last F.I."/>
            <person name="Brettin T."/>
            <person name="Detter J.C."/>
            <person name="Han C."/>
            <person name="Larimer F."/>
            <person name="Land M."/>
            <person name="Hauser L."/>
            <person name="Markowitz V."/>
            <person name="Cheng J.-F."/>
            <person name="Hugenholtz P."/>
            <person name="Woyke T."/>
            <person name="Wu D."/>
            <person name="Spring S."/>
            <person name="Schroeder M."/>
            <person name="Brambilla E.-M."/>
            <person name="Klenk H.-P."/>
            <person name="Eisen J.A."/>
        </authorList>
    </citation>
    <scope>NUCLEOTIDE SEQUENCE [LARGE SCALE GENOMIC DNA]</scope>
    <source>
        <strain evidence="9">ATCC BAA-1197 / DSM 17291 / Cas60314</strain>
    </source>
</reference>
<organism evidence="8 9">
    <name type="scientific">Thermovirga lienii (strain ATCC BAA-1197 / DSM 17291 / Cas60314)</name>
    <dbReference type="NCBI Taxonomy" id="580340"/>
    <lineage>
        <taxon>Bacteria</taxon>
        <taxon>Thermotogati</taxon>
        <taxon>Synergistota</taxon>
        <taxon>Synergistia</taxon>
        <taxon>Synergistales</taxon>
        <taxon>Thermovirgaceae</taxon>
        <taxon>Thermovirga</taxon>
    </lineage>
</organism>
<sequence>MPNQLFLFEKVEIGRHINTLKVKNREKDVGVLVPVLQISEIFALGGACPDNAALSLLAEKAVPLHIFDNKTYEGSWMPYMSILSGQVSMAQYMVLFDKDLTLKIAQEIVRGACRLRCSVARKWFRKDADMWESKYLDCLSKIYTKSAPSEKVIREILELDYERITTYLSDIDWYAFAEGIAKATVVSAFSRLSLDPWINALSIMDPCFGSSPNLCVNSLWQIRSPRFKLHLPGYRHYSPPSAVFLC</sequence>
<evidence type="ECO:0000256" key="1">
    <source>
        <dbReference type="ARBA" id="ARBA00022722"/>
    </source>
</evidence>
<proteinExistence type="predicted"/>
<reference evidence="8 9" key="2">
    <citation type="journal article" date="2012" name="Stand. Genomic Sci.">
        <title>Genome sequence of the moderately thermophilic, amino-acid-degrading and sulfur-reducing bacterium Thermovirga lienii type strain (Cas60314(T)).</title>
        <authorList>
            <person name="Goker M."/>
            <person name="Saunders E."/>
            <person name="Lapidus A."/>
            <person name="Nolan M."/>
            <person name="Lucas S."/>
            <person name="Hammon N."/>
            <person name="Deshpande S."/>
            <person name="Cheng J.F."/>
            <person name="Han C."/>
            <person name="Tapia R."/>
            <person name="Goodwin L.A."/>
            <person name="Pitluck S."/>
            <person name="Liolios K."/>
            <person name="Mavromatis K."/>
            <person name="Pagani I."/>
            <person name="Ivanova N."/>
            <person name="Mikhailova N."/>
            <person name="Pati A."/>
            <person name="Chen A."/>
            <person name="Palaniappan K."/>
            <person name="Land M."/>
            <person name="Chang Y.J."/>
            <person name="Jeffries C.D."/>
            <person name="Brambilla E.M."/>
            <person name="Rohde M."/>
            <person name="Spring S."/>
            <person name="Detter J.C."/>
            <person name="Woyke T."/>
            <person name="Bristow J."/>
            <person name="Eisen J.A."/>
            <person name="Markowitz V."/>
            <person name="Hugenholtz P."/>
            <person name="Kyrpides N.C."/>
            <person name="Klenk H.P."/>
        </authorList>
    </citation>
    <scope>NUCLEOTIDE SEQUENCE [LARGE SCALE GENOMIC DNA]</scope>
    <source>
        <strain evidence="9">ATCC BAA-1197 / DSM 17291 / Cas60314</strain>
    </source>
</reference>
<dbReference type="Gene3D" id="3.100.10.20">
    <property type="entry name" value="CRISPR-associated endonuclease Cas1, N-terminal domain"/>
    <property type="match status" value="1"/>
</dbReference>
<keyword evidence="9" id="KW-1185">Reference proteome</keyword>
<dbReference type="GO" id="GO:0016787">
    <property type="term" value="F:hydrolase activity"/>
    <property type="evidence" value="ECO:0007669"/>
    <property type="project" value="UniProtKB-KW"/>
</dbReference>
<dbReference type="Proteomes" id="UP000005868">
    <property type="component" value="Chromosome"/>
</dbReference>
<keyword evidence="6" id="KW-0051">Antiviral defense</keyword>
<protein>
    <submittedName>
        <fullName evidence="8">Uncharacterized protein</fullName>
    </submittedName>
</protein>
<keyword evidence="3" id="KW-0255">Endonuclease</keyword>
<dbReference type="GO" id="GO:0043571">
    <property type="term" value="P:maintenance of CRISPR repeat elements"/>
    <property type="evidence" value="ECO:0007669"/>
    <property type="project" value="InterPro"/>
</dbReference>
<keyword evidence="1" id="KW-0540">Nuclease</keyword>
<dbReference type="InterPro" id="IPR042211">
    <property type="entry name" value="CRISPR-assoc_Cas1_N"/>
</dbReference>
<evidence type="ECO:0000256" key="2">
    <source>
        <dbReference type="ARBA" id="ARBA00022723"/>
    </source>
</evidence>
<dbReference type="GO" id="GO:0051607">
    <property type="term" value="P:defense response to virus"/>
    <property type="evidence" value="ECO:0007669"/>
    <property type="project" value="UniProtKB-KW"/>
</dbReference>
<keyword evidence="2" id="KW-0479">Metal-binding</keyword>
<accession>G7V6F3</accession>
<dbReference type="PANTHER" id="PTHR43219">
    <property type="entry name" value="CRISPR-ASSOCIATED ENDONUCLEASE CAS1"/>
    <property type="match status" value="1"/>
</dbReference>
<dbReference type="eggNOG" id="COG1518">
    <property type="taxonomic scope" value="Bacteria"/>
</dbReference>
<dbReference type="AlphaFoldDB" id="G7V6F3"/>
<dbReference type="InterPro" id="IPR002729">
    <property type="entry name" value="CRISPR-assoc_Cas1"/>
</dbReference>
<dbReference type="EMBL" id="CP003096">
    <property type="protein sequence ID" value="AER65982.1"/>
    <property type="molecule type" value="Genomic_DNA"/>
</dbReference>